<name>A0AAV9MTY7_9EURO</name>
<dbReference type="InterPro" id="IPR020845">
    <property type="entry name" value="AMP-binding_CS"/>
</dbReference>
<dbReference type="PROSITE" id="PS00455">
    <property type="entry name" value="AMP_BINDING"/>
    <property type="match status" value="1"/>
</dbReference>
<organism evidence="5 6">
    <name type="scientific">Exophiala bonariae</name>
    <dbReference type="NCBI Taxonomy" id="1690606"/>
    <lineage>
        <taxon>Eukaryota</taxon>
        <taxon>Fungi</taxon>
        <taxon>Dikarya</taxon>
        <taxon>Ascomycota</taxon>
        <taxon>Pezizomycotina</taxon>
        <taxon>Eurotiomycetes</taxon>
        <taxon>Chaetothyriomycetidae</taxon>
        <taxon>Chaetothyriales</taxon>
        <taxon>Herpotrichiellaceae</taxon>
        <taxon>Exophiala</taxon>
    </lineage>
</organism>
<feature type="domain" description="AMP-dependent synthetase/ligase" evidence="3">
    <location>
        <begin position="43"/>
        <end position="402"/>
    </location>
</feature>
<comment type="similarity">
    <text evidence="1">Belongs to the ATP-dependent AMP-binding enzyme family.</text>
</comment>
<evidence type="ECO:0000259" key="4">
    <source>
        <dbReference type="Pfam" id="PF13193"/>
    </source>
</evidence>
<dbReference type="RefSeq" id="XP_064700750.1">
    <property type="nucleotide sequence ID" value="XM_064853796.1"/>
</dbReference>
<dbReference type="GO" id="GO:0016405">
    <property type="term" value="F:CoA-ligase activity"/>
    <property type="evidence" value="ECO:0007669"/>
    <property type="project" value="TreeGrafter"/>
</dbReference>
<protein>
    <recommendedName>
        <fullName evidence="7">Acetyl-CoA synthetase-like protein</fullName>
    </recommendedName>
</protein>
<dbReference type="EMBL" id="JAVRRD010000040">
    <property type="protein sequence ID" value="KAK5045111.1"/>
    <property type="molecule type" value="Genomic_DNA"/>
</dbReference>
<accession>A0AAV9MTY7</accession>
<dbReference type="AlphaFoldDB" id="A0AAV9MTY7"/>
<gene>
    <name evidence="5" type="ORF">LTR84_010259</name>
</gene>
<evidence type="ECO:0000259" key="3">
    <source>
        <dbReference type="Pfam" id="PF00501"/>
    </source>
</evidence>
<evidence type="ECO:0000256" key="1">
    <source>
        <dbReference type="ARBA" id="ARBA00006432"/>
    </source>
</evidence>
<dbReference type="Gene3D" id="3.30.300.30">
    <property type="match status" value="1"/>
</dbReference>
<dbReference type="PANTHER" id="PTHR24096:SF149">
    <property type="entry name" value="AMP-BINDING DOMAIN-CONTAINING PROTEIN-RELATED"/>
    <property type="match status" value="1"/>
</dbReference>
<dbReference type="PANTHER" id="PTHR24096">
    <property type="entry name" value="LONG-CHAIN-FATTY-ACID--COA LIGASE"/>
    <property type="match status" value="1"/>
</dbReference>
<dbReference type="SUPFAM" id="SSF56801">
    <property type="entry name" value="Acetyl-CoA synthetase-like"/>
    <property type="match status" value="1"/>
</dbReference>
<evidence type="ECO:0000256" key="2">
    <source>
        <dbReference type="ARBA" id="ARBA00022598"/>
    </source>
</evidence>
<dbReference type="InterPro" id="IPR042099">
    <property type="entry name" value="ANL_N_sf"/>
</dbReference>
<evidence type="ECO:0008006" key="7">
    <source>
        <dbReference type="Google" id="ProtNLM"/>
    </source>
</evidence>
<keyword evidence="6" id="KW-1185">Reference proteome</keyword>
<evidence type="ECO:0000313" key="5">
    <source>
        <dbReference type="EMBL" id="KAK5045111.1"/>
    </source>
</evidence>
<comment type="caution">
    <text evidence="5">The sequence shown here is derived from an EMBL/GenBank/DDBJ whole genome shotgun (WGS) entry which is preliminary data.</text>
</comment>
<dbReference type="Pfam" id="PF00501">
    <property type="entry name" value="AMP-binding"/>
    <property type="match status" value="1"/>
</dbReference>
<dbReference type="InterPro" id="IPR000873">
    <property type="entry name" value="AMP-dep_synth/lig_dom"/>
</dbReference>
<keyword evidence="2" id="KW-0436">Ligase</keyword>
<dbReference type="InterPro" id="IPR045851">
    <property type="entry name" value="AMP-bd_C_sf"/>
</dbReference>
<dbReference type="Proteomes" id="UP001358417">
    <property type="component" value="Unassembled WGS sequence"/>
</dbReference>
<sequence length="554" mass="60784">MKFSSPYKVDIPNEDVLTHVLLNTKFKDNDTVWIDGEDPELCITLSQARSLIGLIGQSLRNLGVGASDPASDVVLSFVENQILIGPILFGILAAEGIYSTCSRLATPFELARQISLSTPKVLICSAQTKDIAQTVLRNHGSNASPILLEMDSKQLDLRLVSNGNSILSVGQFPLQCVTDPNVLRNRTACLIYSSGTTGTPKGVELSHANIVANLRQMGYHFGPRTDKIRREGNTPRMPALLQNSVAVGVLVHNMLALLHGMQVVMMAKYDFETLTRYNAKYNLSVFFLAPSIWNRIINEWDVEDCKSIRWAMSGGSPLPLVLQNRVNDALTPGTYLLPNWGMTELVCGATQLDPDTSDNEGSVGFLLPHMEAMIVSESGAALPSGQSGELVVKGPNVMRGYYRNPSATLEAFSSSGWFRTGDKATIKSSGKVFIEGRYKELMKYKGNQVSPVELEAIISQHPAVIDVGVTGVQLADGNELPRAYVVPGRDSNNCTEQEIIEWVKGLLSNFKQLRGGVAFVPEIPRNLNGKIMRDILRRWTQENPILGEKRLSKL</sequence>
<dbReference type="Gene3D" id="3.40.50.12780">
    <property type="entry name" value="N-terminal domain of ligase-like"/>
    <property type="match status" value="1"/>
</dbReference>
<feature type="domain" description="AMP-binding enzyme C-terminal" evidence="4">
    <location>
        <begin position="453"/>
        <end position="530"/>
    </location>
</feature>
<proteinExistence type="inferred from homology"/>
<dbReference type="Pfam" id="PF13193">
    <property type="entry name" value="AMP-binding_C"/>
    <property type="match status" value="1"/>
</dbReference>
<dbReference type="GO" id="GO:0019748">
    <property type="term" value="P:secondary metabolic process"/>
    <property type="evidence" value="ECO:0007669"/>
    <property type="project" value="TreeGrafter"/>
</dbReference>
<evidence type="ECO:0000313" key="6">
    <source>
        <dbReference type="Proteomes" id="UP001358417"/>
    </source>
</evidence>
<reference evidence="5 6" key="1">
    <citation type="submission" date="2023-08" db="EMBL/GenBank/DDBJ databases">
        <title>Black Yeasts Isolated from many extreme environments.</title>
        <authorList>
            <person name="Coleine C."/>
            <person name="Stajich J.E."/>
            <person name="Selbmann L."/>
        </authorList>
    </citation>
    <scope>NUCLEOTIDE SEQUENCE [LARGE SCALE GENOMIC DNA]</scope>
    <source>
        <strain evidence="5 6">CCFEE 5792</strain>
    </source>
</reference>
<dbReference type="GeneID" id="89978417"/>
<dbReference type="InterPro" id="IPR025110">
    <property type="entry name" value="AMP-bd_C"/>
</dbReference>